<evidence type="ECO:0000259" key="6">
    <source>
        <dbReference type="Pfam" id="PF01420"/>
    </source>
</evidence>
<dbReference type="RefSeq" id="WP_093041327.1">
    <property type="nucleotide sequence ID" value="NZ_FNQR01000001.1"/>
</dbReference>
<comment type="similarity">
    <text evidence="1">Belongs to the type-I restriction system S methylase family.</text>
</comment>
<gene>
    <name evidence="7" type="ORF">SAMN05421743_101225</name>
</gene>
<keyword evidence="8" id="KW-1185">Reference proteome</keyword>
<dbReference type="InterPro" id="IPR000055">
    <property type="entry name" value="Restrct_endonuc_typeI_TRD"/>
</dbReference>
<evidence type="ECO:0000256" key="3">
    <source>
        <dbReference type="ARBA" id="ARBA00023125"/>
    </source>
</evidence>
<evidence type="ECO:0000256" key="2">
    <source>
        <dbReference type="ARBA" id="ARBA00022747"/>
    </source>
</evidence>
<keyword evidence="2" id="KW-0680">Restriction system</keyword>
<dbReference type="PANTHER" id="PTHR43140">
    <property type="entry name" value="TYPE-1 RESTRICTION ENZYME ECOKI SPECIFICITY PROTEIN"/>
    <property type="match status" value="1"/>
</dbReference>
<dbReference type="AlphaFoldDB" id="A0A1H3VXJ9"/>
<feature type="coiled-coil region" evidence="5">
    <location>
        <begin position="514"/>
        <end position="541"/>
    </location>
</feature>
<evidence type="ECO:0000256" key="4">
    <source>
        <dbReference type="ARBA" id="ARBA00038652"/>
    </source>
</evidence>
<dbReference type="GO" id="GO:0009307">
    <property type="term" value="P:DNA restriction-modification system"/>
    <property type="evidence" value="ECO:0007669"/>
    <property type="project" value="UniProtKB-KW"/>
</dbReference>
<keyword evidence="5" id="KW-0175">Coiled coil</keyword>
<comment type="subunit">
    <text evidence="4">The methyltransferase is composed of M and S polypeptides.</text>
</comment>
<dbReference type="PANTHER" id="PTHR43140:SF1">
    <property type="entry name" value="TYPE I RESTRICTION ENZYME ECOKI SPECIFICITY SUBUNIT"/>
    <property type="match status" value="1"/>
</dbReference>
<evidence type="ECO:0000256" key="5">
    <source>
        <dbReference type="SAM" id="Coils"/>
    </source>
</evidence>
<reference evidence="7 8" key="1">
    <citation type="submission" date="2016-10" db="EMBL/GenBank/DDBJ databases">
        <authorList>
            <person name="de Groot N.N."/>
        </authorList>
    </citation>
    <scope>NUCLEOTIDE SEQUENCE [LARGE SCALE GENOMIC DNA]</scope>
    <source>
        <strain evidence="7 8">CCM7597</strain>
    </source>
</reference>
<dbReference type="InterPro" id="IPR044946">
    <property type="entry name" value="Restrct_endonuc_typeI_TRD_sf"/>
</dbReference>
<dbReference type="EMBL" id="FNQR01000001">
    <property type="protein sequence ID" value="SDZ79411.1"/>
    <property type="molecule type" value="Genomic_DNA"/>
</dbReference>
<dbReference type="STRING" id="571932.SAMN05421743_101225"/>
<dbReference type="CDD" id="cd17278">
    <property type="entry name" value="RMtype1_S_LdeBORF1052P-TRD2-CR2"/>
    <property type="match status" value="1"/>
</dbReference>
<evidence type="ECO:0000313" key="8">
    <source>
        <dbReference type="Proteomes" id="UP000198584"/>
    </source>
</evidence>
<dbReference type="OrthoDB" id="9811611at2"/>
<evidence type="ECO:0000313" key="7">
    <source>
        <dbReference type="EMBL" id="SDZ79411.1"/>
    </source>
</evidence>
<accession>A0A1H3VXJ9</accession>
<feature type="domain" description="Type I restriction modification DNA specificity" evidence="6">
    <location>
        <begin position="61"/>
        <end position="239"/>
    </location>
</feature>
<proteinExistence type="inferred from homology"/>
<feature type="coiled-coil region" evidence="5">
    <location>
        <begin position="318"/>
        <end position="349"/>
    </location>
</feature>
<dbReference type="CDD" id="cd17254">
    <property type="entry name" value="RMtype1_S_FclI-TRD1-CR1_like"/>
    <property type="match status" value="1"/>
</dbReference>
<keyword evidence="3" id="KW-0238">DNA-binding</keyword>
<dbReference type="GO" id="GO:0003677">
    <property type="term" value="F:DNA binding"/>
    <property type="evidence" value="ECO:0007669"/>
    <property type="project" value="UniProtKB-KW"/>
</dbReference>
<dbReference type="SUPFAM" id="SSF116734">
    <property type="entry name" value="DNA methylase specificity domain"/>
    <property type="match status" value="2"/>
</dbReference>
<dbReference type="Pfam" id="PF01420">
    <property type="entry name" value="Methylase_S"/>
    <property type="match status" value="2"/>
</dbReference>
<dbReference type="InterPro" id="IPR051212">
    <property type="entry name" value="Type-I_RE_S_subunit"/>
</dbReference>
<sequence length="544" mass="62435">MKNLTHYLSNAVHTEEDVNKLKQYILNLAVRGKLIDNSSSELKHQNTIEGDNEEETLYEIPKSWRWVTLEDILMFKNGYAFKSDTYIKNSNYQVIRLGNVKNDKLLVENKEVYIPKEIALSCKDFRIKDKDILVTMTGTKGKRDYFYTCLFDSKIEEKTNKQFFLNQRVGILRANNSVKPELVNIFLKSKSILDLVFTFETGTANQGNLGTRAIKRIPFPLPPYEEQESIITKVKELFTLCDKLAIDIQYKNKHSTKLNKTIFSEVLGHNNDNMHENLNFIVDNINDLLENKEDISLLRKAILSLGIRGKLSVSNPSDDSASKLLEEMKEEKNRLIKNKSLRVSKLNKEHSVTTDIPENWKKVKIGDLMEPINGKSFKTSEWSNEGVPIIRIQNLNNKHAPFNYYNGETAIPEKYHVSTGDLLIGWSGTPGTSFGAFIWDRGFSYLNQHIFKAKLFSSNLDPVYLKHAINAVLEIMISQARGGVGLKHVTKSQFVNIEVGLPPISEQKQIVHEINKLFLLCNQLEEQLDQQNDLQEKFMNSIIQ</sequence>
<name>A0A1H3VXJ9_9BACI</name>
<feature type="domain" description="Type I restriction modification DNA specificity" evidence="6">
    <location>
        <begin position="357"/>
        <end position="530"/>
    </location>
</feature>
<dbReference type="Proteomes" id="UP000198584">
    <property type="component" value="Unassembled WGS sequence"/>
</dbReference>
<protein>
    <submittedName>
        <fullName evidence="7">Type I restriction modification DNA specificity domain-containing protein</fullName>
    </submittedName>
</protein>
<organism evidence="7 8">
    <name type="scientific">Thalassobacillus cyri</name>
    <dbReference type="NCBI Taxonomy" id="571932"/>
    <lineage>
        <taxon>Bacteria</taxon>
        <taxon>Bacillati</taxon>
        <taxon>Bacillota</taxon>
        <taxon>Bacilli</taxon>
        <taxon>Bacillales</taxon>
        <taxon>Bacillaceae</taxon>
        <taxon>Thalassobacillus</taxon>
    </lineage>
</organism>
<dbReference type="Gene3D" id="3.90.220.20">
    <property type="entry name" value="DNA methylase specificity domains"/>
    <property type="match status" value="2"/>
</dbReference>
<evidence type="ECO:0000256" key="1">
    <source>
        <dbReference type="ARBA" id="ARBA00010923"/>
    </source>
</evidence>